<accession>H3NMA8</accession>
<keyword evidence="8" id="KW-1185">Reference proteome</keyword>
<evidence type="ECO:0000313" key="8">
    <source>
        <dbReference type="Proteomes" id="UP000004191"/>
    </source>
</evidence>
<feature type="transmembrane region" description="Helical" evidence="6">
    <location>
        <begin position="38"/>
        <end position="60"/>
    </location>
</feature>
<evidence type="ECO:0000256" key="3">
    <source>
        <dbReference type="ARBA" id="ARBA00022692"/>
    </source>
</evidence>
<dbReference type="OrthoDB" id="9791807at2"/>
<feature type="transmembrane region" description="Helical" evidence="6">
    <location>
        <begin position="126"/>
        <end position="147"/>
    </location>
</feature>
<comment type="subcellular location">
    <subcellularLocation>
        <location evidence="1">Membrane</location>
        <topology evidence="1">Multi-pass membrane protein</topology>
    </subcellularLocation>
</comment>
<dbReference type="EMBL" id="AGEI01000012">
    <property type="protein sequence ID" value="EHR35517.1"/>
    <property type="molecule type" value="Genomic_DNA"/>
</dbReference>
<feature type="transmembrane region" description="Helical" evidence="6">
    <location>
        <begin position="6"/>
        <end position="26"/>
    </location>
</feature>
<evidence type="ECO:0000256" key="2">
    <source>
        <dbReference type="ARBA" id="ARBA00005268"/>
    </source>
</evidence>
<dbReference type="STRING" id="883114.HMPREF9709_00469"/>
<keyword evidence="3 6" id="KW-0812">Transmembrane</keyword>
<dbReference type="GeneID" id="96998486"/>
<evidence type="ECO:0000256" key="1">
    <source>
        <dbReference type="ARBA" id="ARBA00004141"/>
    </source>
</evidence>
<reference evidence="7 8" key="1">
    <citation type="submission" date="2012-01" db="EMBL/GenBank/DDBJ databases">
        <title>The Genome Sequence of Helcococcus kunzii ATCC 51366.</title>
        <authorList>
            <consortium name="The Broad Institute Genome Sequencing Platform"/>
            <person name="Earl A."/>
            <person name="Ward D."/>
            <person name="Feldgarden M."/>
            <person name="Gevers D."/>
            <person name="Huys G."/>
            <person name="Young S.K."/>
            <person name="Zeng Q."/>
            <person name="Gargeya S."/>
            <person name="Fitzgerald M."/>
            <person name="Haas B."/>
            <person name="Abouelleil A."/>
            <person name="Alvarado L."/>
            <person name="Arachchi H.M."/>
            <person name="Berlin A."/>
            <person name="Chapman S.B."/>
            <person name="Gearin G."/>
            <person name="Goldberg J."/>
            <person name="Griggs A."/>
            <person name="Gujja S."/>
            <person name="Hansen M."/>
            <person name="Heiman D."/>
            <person name="Howarth C."/>
            <person name="Larimer J."/>
            <person name="Lui A."/>
            <person name="MacDonald P.J.P."/>
            <person name="McCowen C."/>
            <person name="Montmayeur A."/>
            <person name="Murphy C."/>
            <person name="Neiman D."/>
            <person name="Pearson M."/>
            <person name="Priest M."/>
            <person name="Roberts A."/>
            <person name="Saif S."/>
            <person name="Shea T."/>
            <person name="Sisk P."/>
            <person name="Stolte C."/>
            <person name="Sykes S."/>
            <person name="Wortman J."/>
            <person name="Nusbaum C."/>
            <person name="Birren B."/>
        </authorList>
    </citation>
    <scope>NUCLEOTIDE SEQUENCE [LARGE SCALE GENOMIC DNA]</scope>
    <source>
        <strain evidence="7 8">ATCC 51366</strain>
    </source>
</reference>
<dbReference type="PANTHER" id="PTHR30028:SF0">
    <property type="entry name" value="PROTEIN ALUMINUM SENSITIVE 3"/>
    <property type="match status" value="1"/>
</dbReference>
<feature type="transmembrane region" description="Helical" evidence="6">
    <location>
        <begin position="221"/>
        <end position="247"/>
    </location>
</feature>
<protein>
    <submittedName>
        <fullName evidence="7">TIGR00245 family protein</fullName>
    </submittedName>
</protein>
<feature type="transmembrane region" description="Helical" evidence="6">
    <location>
        <begin position="194"/>
        <end position="215"/>
    </location>
</feature>
<dbReference type="eggNOG" id="COG0390">
    <property type="taxonomic scope" value="Bacteria"/>
</dbReference>
<dbReference type="GO" id="GO:0005886">
    <property type="term" value="C:plasma membrane"/>
    <property type="evidence" value="ECO:0007669"/>
    <property type="project" value="TreeGrafter"/>
</dbReference>
<comment type="similarity">
    <text evidence="2">Belongs to the UPF0014 family.</text>
</comment>
<dbReference type="Pfam" id="PF03649">
    <property type="entry name" value="UPF0014"/>
    <property type="match status" value="1"/>
</dbReference>
<evidence type="ECO:0000256" key="5">
    <source>
        <dbReference type="ARBA" id="ARBA00023136"/>
    </source>
</evidence>
<keyword evidence="5 6" id="KW-0472">Membrane</keyword>
<evidence type="ECO:0000313" key="7">
    <source>
        <dbReference type="EMBL" id="EHR35517.1"/>
    </source>
</evidence>
<feature type="transmembrane region" description="Helical" evidence="6">
    <location>
        <begin position="66"/>
        <end position="84"/>
    </location>
</feature>
<gene>
    <name evidence="7" type="ORF">HMPREF9709_00469</name>
</gene>
<dbReference type="AlphaFoldDB" id="H3NMA8"/>
<evidence type="ECO:0000256" key="4">
    <source>
        <dbReference type="ARBA" id="ARBA00022989"/>
    </source>
</evidence>
<dbReference type="InterPro" id="IPR005226">
    <property type="entry name" value="UPF0014_fam"/>
</dbReference>
<dbReference type="HOGENOM" id="CLU_076147_1_0_9"/>
<proteinExistence type="inferred from homology"/>
<name>H3NMA8_9FIRM</name>
<sequence length="256" mass="27697">MNNNAANMSTLSLVFSFALVLIGLAINYKEELGLGKDIIIGIVRMIVQLFVVSFVLNYIFGLDNKFATLLVVSFMSLNAAYNASLRGKDIPNAFRISIISIIGGVAISLILLVLTGAISFTAQQMIPITGMLGGNAMNIIGLSFRNLKLSFSDNKQKVEEKLALGANVKDASKEIMKEAIKGATQPTVDTTKTVGLVALPGMMSGMMIAGVDPLMAIKYQIMVYFMLIATAMVTAVLAVYQATPYFYEDGRLKRKE</sequence>
<dbReference type="Proteomes" id="UP000004191">
    <property type="component" value="Unassembled WGS sequence"/>
</dbReference>
<comment type="caution">
    <text evidence="7">The sequence shown here is derived from an EMBL/GenBank/DDBJ whole genome shotgun (WGS) entry which is preliminary data.</text>
</comment>
<dbReference type="PATRIC" id="fig|883114.3.peg.462"/>
<evidence type="ECO:0000256" key="6">
    <source>
        <dbReference type="SAM" id="Phobius"/>
    </source>
</evidence>
<organism evidence="7 8">
    <name type="scientific">Helcococcus kunzii ATCC 51366</name>
    <dbReference type="NCBI Taxonomy" id="883114"/>
    <lineage>
        <taxon>Bacteria</taxon>
        <taxon>Bacillati</taxon>
        <taxon>Bacillota</taxon>
        <taxon>Tissierellia</taxon>
        <taxon>Tissierellales</taxon>
        <taxon>Peptoniphilaceae</taxon>
        <taxon>Helcococcus</taxon>
    </lineage>
</organism>
<dbReference type="RefSeq" id="WP_005397599.1">
    <property type="nucleotide sequence ID" value="NZ_JH601088.1"/>
</dbReference>
<keyword evidence="4 6" id="KW-1133">Transmembrane helix</keyword>
<dbReference type="PANTHER" id="PTHR30028">
    <property type="entry name" value="UPF0014 INNER MEMBRANE PROTEIN YBBM-RELATED"/>
    <property type="match status" value="1"/>
</dbReference>
<feature type="transmembrane region" description="Helical" evidence="6">
    <location>
        <begin position="96"/>
        <end position="120"/>
    </location>
</feature>